<dbReference type="InterPro" id="IPR000719">
    <property type="entry name" value="Prot_kinase_dom"/>
</dbReference>
<accession>A0A409VKG4</accession>
<dbReference type="CDD" id="cd14096">
    <property type="entry name" value="STKc_RCK1-like"/>
    <property type="match status" value="1"/>
</dbReference>
<dbReference type="STRING" id="181874.A0A409VKG4"/>
<gene>
    <name evidence="3" type="ORF">CVT24_008719</name>
</gene>
<dbReference type="InParanoid" id="A0A409VKG4"/>
<evidence type="ECO:0000313" key="4">
    <source>
        <dbReference type="Proteomes" id="UP000284842"/>
    </source>
</evidence>
<dbReference type="PANTHER" id="PTHR24347">
    <property type="entry name" value="SERINE/THREONINE-PROTEIN KINASE"/>
    <property type="match status" value="1"/>
</dbReference>
<dbReference type="GO" id="GO:0005524">
    <property type="term" value="F:ATP binding"/>
    <property type="evidence" value="ECO:0007669"/>
    <property type="project" value="InterPro"/>
</dbReference>
<keyword evidence="4" id="KW-1185">Reference proteome</keyword>
<comment type="caution">
    <text evidence="3">The sequence shown here is derived from an EMBL/GenBank/DDBJ whole genome shotgun (WGS) entry which is preliminary data.</text>
</comment>
<dbReference type="Gene3D" id="3.30.200.20">
    <property type="entry name" value="Phosphorylase Kinase, domain 1"/>
    <property type="match status" value="1"/>
</dbReference>
<protein>
    <recommendedName>
        <fullName evidence="2">Protein kinase domain-containing protein</fullName>
    </recommendedName>
</protein>
<organism evidence="3 4">
    <name type="scientific">Panaeolus cyanescens</name>
    <dbReference type="NCBI Taxonomy" id="181874"/>
    <lineage>
        <taxon>Eukaryota</taxon>
        <taxon>Fungi</taxon>
        <taxon>Dikarya</taxon>
        <taxon>Basidiomycota</taxon>
        <taxon>Agaricomycotina</taxon>
        <taxon>Agaricomycetes</taxon>
        <taxon>Agaricomycetidae</taxon>
        <taxon>Agaricales</taxon>
        <taxon>Agaricineae</taxon>
        <taxon>Galeropsidaceae</taxon>
        <taxon>Panaeolus</taxon>
    </lineage>
</organism>
<dbReference type="InterPro" id="IPR011009">
    <property type="entry name" value="Kinase-like_dom_sf"/>
</dbReference>
<feature type="compositionally biased region" description="Acidic residues" evidence="1">
    <location>
        <begin position="468"/>
        <end position="477"/>
    </location>
</feature>
<dbReference type="EMBL" id="NHTK01006035">
    <property type="protein sequence ID" value="PPQ66762.1"/>
    <property type="molecule type" value="Genomic_DNA"/>
</dbReference>
<dbReference type="SUPFAM" id="SSF56112">
    <property type="entry name" value="Protein kinase-like (PK-like)"/>
    <property type="match status" value="1"/>
</dbReference>
<reference evidence="3 4" key="1">
    <citation type="journal article" date="2018" name="Evol. Lett.">
        <title>Horizontal gene cluster transfer increased hallucinogenic mushroom diversity.</title>
        <authorList>
            <person name="Reynolds H.T."/>
            <person name="Vijayakumar V."/>
            <person name="Gluck-Thaler E."/>
            <person name="Korotkin H.B."/>
            <person name="Matheny P.B."/>
            <person name="Slot J.C."/>
        </authorList>
    </citation>
    <scope>NUCLEOTIDE SEQUENCE [LARGE SCALE GENOMIC DNA]</scope>
    <source>
        <strain evidence="3 4">2629</strain>
    </source>
</reference>
<evidence type="ECO:0000256" key="1">
    <source>
        <dbReference type="SAM" id="MobiDB-lite"/>
    </source>
</evidence>
<dbReference type="Gene3D" id="1.10.510.10">
    <property type="entry name" value="Transferase(Phosphotransferase) domain 1"/>
    <property type="match status" value="1"/>
</dbReference>
<dbReference type="InterPro" id="IPR008271">
    <property type="entry name" value="Ser/Thr_kinase_AS"/>
</dbReference>
<dbReference type="GO" id="GO:0004672">
    <property type="term" value="F:protein kinase activity"/>
    <property type="evidence" value="ECO:0007669"/>
    <property type="project" value="InterPro"/>
</dbReference>
<dbReference type="SMART" id="SM00220">
    <property type="entry name" value="S_TKc"/>
    <property type="match status" value="1"/>
</dbReference>
<dbReference type="FunCoup" id="A0A409VKG4">
    <property type="interactions" value="294"/>
</dbReference>
<name>A0A409VKG4_9AGAR</name>
<dbReference type="OrthoDB" id="1738954at2759"/>
<feature type="region of interest" description="Disordered" evidence="1">
    <location>
        <begin position="16"/>
        <end position="72"/>
    </location>
</feature>
<sequence>MPAGAIVVDALKSLIRHGKNKHPDQEDESSSSSPVITNHSKDLSSSLHNQPPSDTTQSTPHPPQEKRPKMPSYKGLEDYRLLEKMGDGAFSNVYQAVELSTSRNVAVKVVRKFELNASQAGDKHLNPQFKKKPRVTERANILKEVQIMRATSHPSIVKLYSFSESPEHYFLVLELMEGGELFHQIVKLTYFSENLSRHVILQVASGIRYLHEERGVVHRDIKPENLLFSRIPIIPSKNPIHRPYDEDKEDEGEFIPGVGGGGIGRVKIADFGLSKVVWDEETKTPCGTVGYTAPEIVKDERYSKSVDMWALGCVLYTLLCGFPPFYDESINVLTEKVAKGYYTFLSPWWDDISHSAKDLITHLLCVDPAQRYTIDEFFAHPWCNAAPAPPPPPTPYAYPHLPVSNRPLDSPLLAAARGRGHDGRSPGIATLKEAFDITYAVHRMEEEGARRRKYNGRGGANRGFLTELNEDEENSTDDDGHYDQQMPPPQQPKIASDDLHGQAGQRDQGRGRIITATGVGAGKTRSQRRNHHRGFELDMQNATLLGRRHKQQQLTSPLSHPPINSSPLKQIEALHVNDKDPEAPPPDPSLIHS</sequence>
<dbReference type="PROSITE" id="PS00108">
    <property type="entry name" value="PROTEIN_KINASE_ST"/>
    <property type="match status" value="1"/>
</dbReference>
<dbReference type="Proteomes" id="UP000284842">
    <property type="component" value="Unassembled WGS sequence"/>
</dbReference>
<dbReference type="PROSITE" id="PS50011">
    <property type="entry name" value="PROTEIN_KINASE_DOM"/>
    <property type="match status" value="1"/>
</dbReference>
<evidence type="ECO:0000313" key="3">
    <source>
        <dbReference type="EMBL" id="PPQ66762.1"/>
    </source>
</evidence>
<feature type="region of interest" description="Disordered" evidence="1">
    <location>
        <begin position="447"/>
        <end position="593"/>
    </location>
</feature>
<dbReference type="AlphaFoldDB" id="A0A409VKG4"/>
<evidence type="ECO:0000259" key="2">
    <source>
        <dbReference type="PROSITE" id="PS50011"/>
    </source>
</evidence>
<feature type="compositionally biased region" description="Polar residues" evidence="1">
    <location>
        <begin position="552"/>
        <end position="568"/>
    </location>
</feature>
<feature type="compositionally biased region" description="Pro residues" evidence="1">
    <location>
        <begin position="583"/>
        <end position="593"/>
    </location>
</feature>
<feature type="compositionally biased region" description="Polar residues" evidence="1">
    <location>
        <begin position="34"/>
        <end position="59"/>
    </location>
</feature>
<proteinExistence type="predicted"/>
<dbReference type="Pfam" id="PF00069">
    <property type="entry name" value="Pkinase"/>
    <property type="match status" value="1"/>
</dbReference>
<dbReference type="FunFam" id="3.30.200.20:FF:000425">
    <property type="entry name" value="Putative calcium/calmodulin-dependent protein kinase"/>
    <property type="match status" value="1"/>
</dbReference>
<feature type="domain" description="Protein kinase" evidence="2">
    <location>
        <begin position="79"/>
        <end position="383"/>
    </location>
</feature>